<name>A0A8J6AZN1_9EUKA</name>
<keyword evidence="1" id="KW-1133">Transmembrane helix</keyword>
<comment type="caution">
    <text evidence="2">The sequence shown here is derived from an EMBL/GenBank/DDBJ whole genome shotgun (WGS) entry which is preliminary data.</text>
</comment>
<evidence type="ECO:0000313" key="2">
    <source>
        <dbReference type="EMBL" id="KAG9389807.1"/>
    </source>
</evidence>
<evidence type="ECO:0000256" key="1">
    <source>
        <dbReference type="SAM" id="Phobius"/>
    </source>
</evidence>
<dbReference type="AlphaFoldDB" id="A0A8J6AZN1"/>
<evidence type="ECO:0000313" key="3">
    <source>
        <dbReference type="Proteomes" id="UP000717585"/>
    </source>
</evidence>
<proteinExistence type="predicted"/>
<accession>A0A8J6AZN1</accession>
<organism evidence="2 3">
    <name type="scientific">Carpediemonas membranifera</name>
    <dbReference type="NCBI Taxonomy" id="201153"/>
    <lineage>
        <taxon>Eukaryota</taxon>
        <taxon>Metamonada</taxon>
        <taxon>Carpediemonas-like organisms</taxon>
        <taxon>Carpediemonas</taxon>
    </lineage>
</organism>
<keyword evidence="3" id="KW-1185">Reference proteome</keyword>
<feature type="transmembrane region" description="Helical" evidence="1">
    <location>
        <begin position="27"/>
        <end position="47"/>
    </location>
</feature>
<dbReference type="Proteomes" id="UP000717585">
    <property type="component" value="Unassembled WGS sequence"/>
</dbReference>
<feature type="transmembrane region" description="Helical" evidence="1">
    <location>
        <begin position="89"/>
        <end position="110"/>
    </location>
</feature>
<sequence>MGRLVNIALGYHGAAVPYWKKSTYRNFTGILTVYIFIFEVVDLISQASIVPSGWRPSLLLFHAVHIYACTASFVFAVESRAIRDTWLMVVYFFLNTIMFIIRIITEIYYMDLRTPVYSDS</sequence>
<protein>
    <submittedName>
        <fullName evidence="2">Uncharacterized protein</fullName>
    </submittedName>
</protein>
<reference evidence="2" key="1">
    <citation type="submission" date="2021-05" db="EMBL/GenBank/DDBJ databases">
        <title>A free-living protist that lacks canonical eukaryotic 1 DNA replication and segregation systems.</title>
        <authorList>
            <person name="Salas-Leiva D.E."/>
            <person name="Tromer E.C."/>
            <person name="Curtis B.A."/>
            <person name="Jerlstrom-Hultqvist J."/>
            <person name="Kolisko M."/>
            <person name="Yi Z."/>
            <person name="Salas-Leiva J.S."/>
            <person name="Gallot-Lavallee L."/>
            <person name="Kops G.J.P.L."/>
            <person name="Archibald J.M."/>
            <person name="Simpson A.G.B."/>
            <person name="Roger A.J."/>
        </authorList>
    </citation>
    <scope>NUCLEOTIDE SEQUENCE</scope>
    <source>
        <strain evidence="2">BICM</strain>
    </source>
</reference>
<keyword evidence="1" id="KW-0472">Membrane</keyword>
<feature type="transmembrane region" description="Helical" evidence="1">
    <location>
        <begin position="59"/>
        <end position="77"/>
    </location>
</feature>
<gene>
    <name evidence="2" type="ORF">J8273_8486</name>
</gene>
<dbReference type="EMBL" id="JAHDYR010000067">
    <property type="protein sequence ID" value="KAG9389807.1"/>
    <property type="molecule type" value="Genomic_DNA"/>
</dbReference>
<keyword evidence="1" id="KW-0812">Transmembrane</keyword>